<dbReference type="Proteomes" id="UP000254076">
    <property type="component" value="Unassembled WGS sequence"/>
</dbReference>
<dbReference type="RefSeq" id="WP_001872189.1">
    <property type="nucleotide sequence ID" value="NZ_CAACXY010000016.1"/>
</dbReference>
<reference evidence="1 5" key="1">
    <citation type="journal article" date="2015" name="PLoS ONE">
        <title>Genomic analysis reveals the molecular basis for capsule loss in the group B streptococcus population.</title>
        <authorList>
            <consortium name="DEVANI Consortium"/>
            <person name="Rosini R."/>
            <person name="Campisi E."/>
            <person name="De Chiara M."/>
            <person name="Tettelin H."/>
            <person name="Rinaudo D."/>
            <person name="Toniolo C."/>
            <person name="Metruccio M."/>
            <person name="Guidotti S."/>
            <person name="Sorensen U.B."/>
            <person name="Kilian M."/>
            <person name="Ramirez M."/>
            <person name="Janulczyk R."/>
            <person name="Donati C."/>
            <person name="Grandi G."/>
            <person name="Margarit I."/>
        </authorList>
    </citation>
    <scope>NUCLEOTIDE SEQUENCE [LARGE SCALE GENOMIC DNA]</scope>
    <source>
        <strain evidence="1 5">DK-B-USS-215</strain>
    </source>
</reference>
<dbReference type="EMBL" id="LBKL01000091">
    <property type="protein sequence ID" value="KLL35823.1"/>
    <property type="molecule type" value="Genomic_DNA"/>
</dbReference>
<evidence type="ECO:0000313" key="8">
    <source>
        <dbReference type="Proteomes" id="UP000255140"/>
    </source>
</evidence>
<dbReference type="AlphaFoldDB" id="A0A0H1YPH0"/>
<dbReference type="Proteomes" id="UP000035346">
    <property type="component" value="Unassembled WGS sequence"/>
</dbReference>
<evidence type="ECO:0000313" key="2">
    <source>
        <dbReference type="EMBL" id="SQA18955.1"/>
    </source>
</evidence>
<evidence type="ECO:0000313" key="1">
    <source>
        <dbReference type="EMBL" id="KLL35823.1"/>
    </source>
</evidence>
<protein>
    <submittedName>
        <fullName evidence="2">Transposase</fullName>
    </submittedName>
</protein>
<evidence type="ECO:0000313" key="7">
    <source>
        <dbReference type="Proteomes" id="UP000254076"/>
    </source>
</evidence>
<evidence type="ECO:0000313" key="6">
    <source>
        <dbReference type="Proteomes" id="UP000250200"/>
    </source>
</evidence>
<dbReference type="Proteomes" id="UP000255140">
    <property type="component" value="Unassembled WGS sequence"/>
</dbReference>
<proteinExistence type="predicted"/>
<name>A0A0H1YPH0_STRAG</name>
<dbReference type="EMBL" id="UHEW01000005">
    <property type="protein sequence ID" value="SUN28928.1"/>
    <property type="molecule type" value="Genomic_DNA"/>
</dbReference>
<sequence>MEFYYKTLKRKFINDADTIFIEQSQFEIFIYIEIDHNSSSPHVALDYQSQKEFEKIITNYLNFITAFA</sequence>
<evidence type="ECO:0000313" key="4">
    <source>
        <dbReference type="EMBL" id="SUN28928.1"/>
    </source>
</evidence>
<comment type="caution">
    <text evidence="1">The sequence shown here is derived from an EMBL/GenBank/DDBJ whole genome shotgun (WGS) entry which is preliminary data.</text>
</comment>
<evidence type="ECO:0000313" key="5">
    <source>
        <dbReference type="Proteomes" id="UP000035346"/>
    </source>
</evidence>
<dbReference type="EMBL" id="UHEQ01000004">
    <property type="protein sequence ID" value="SUN14537.1"/>
    <property type="molecule type" value="Genomic_DNA"/>
</dbReference>
<reference evidence="6 7" key="2">
    <citation type="submission" date="2018-06" db="EMBL/GenBank/DDBJ databases">
        <authorList>
            <consortium name="Pathogen Informatics"/>
            <person name="Doyle S."/>
        </authorList>
    </citation>
    <scope>NUCLEOTIDE SEQUENCE [LARGE SCALE GENOMIC DNA]</scope>
    <source>
        <strain evidence="2 6">NCTC8181</strain>
        <strain evidence="3 7">NCTC8185</strain>
        <strain evidence="4 8">NCTC9828</strain>
    </source>
</reference>
<gene>
    <name evidence="2" type="ORF">NCTC8181_02012</name>
    <name evidence="3" type="ORF">NCTC8185_01825</name>
    <name evidence="4" type="ORF">NCTC9828_01194</name>
    <name evidence="1" type="ORF">WA04_09950</name>
</gene>
<evidence type="ECO:0000313" key="3">
    <source>
        <dbReference type="EMBL" id="SUN14537.1"/>
    </source>
</evidence>
<dbReference type="Proteomes" id="UP000250200">
    <property type="component" value="Unassembled WGS sequence"/>
</dbReference>
<organism evidence="1 5">
    <name type="scientific">Streptococcus agalactiae</name>
    <dbReference type="NCBI Taxonomy" id="1311"/>
    <lineage>
        <taxon>Bacteria</taxon>
        <taxon>Bacillati</taxon>
        <taxon>Bacillota</taxon>
        <taxon>Bacilli</taxon>
        <taxon>Lactobacillales</taxon>
        <taxon>Streptococcaceae</taxon>
        <taxon>Streptococcus</taxon>
    </lineage>
</organism>
<accession>A0A0H1YPH0</accession>
<dbReference type="EMBL" id="UAVB01000001">
    <property type="protein sequence ID" value="SQA18955.1"/>
    <property type="molecule type" value="Genomic_DNA"/>
</dbReference>